<dbReference type="AlphaFoldDB" id="A0A7J7UCZ1"/>
<protein>
    <submittedName>
        <fullName evidence="1">Uncharacterized protein</fullName>
    </submittedName>
</protein>
<name>A0A7J7UCZ1_MYOMY</name>
<evidence type="ECO:0000313" key="2">
    <source>
        <dbReference type="Proteomes" id="UP000527355"/>
    </source>
</evidence>
<accession>A0A7J7UCZ1</accession>
<comment type="caution">
    <text evidence="1">The sequence shown here is derived from an EMBL/GenBank/DDBJ whole genome shotgun (WGS) entry which is preliminary data.</text>
</comment>
<organism evidence="1 2">
    <name type="scientific">Myotis myotis</name>
    <name type="common">Greater mouse-eared bat</name>
    <name type="synonym">Vespertilio myotis</name>
    <dbReference type="NCBI Taxonomy" id="51298"/>
    <lineage>
        <taxon>Eukaryota</taxon>
        <taxon>Metazoa</taxon>
        <taxon>Chordata</taxon>
        <taxon>Craniata</taxon>
        <taxon>Vertebrata</taxon>
        <taxon>Euteleostomi</taxon>
        <taxon>Mammalia</taxon>
        <taxon>Eutheria</taxon>
        <taxon>Laurasiatheria</taxon>
        <taxon>Chiroptera</taxon>
        <taxon>Yangochiroptera</taxon>
        <taxon>Vespertilionidae</taxon>
        <taxon>Myotis</taxon>
    </lineage>
</organism>
<proteinExistence type="predicted"/>
<dbReference type="Proteomes" id="UP000527355">
    <property type="component" value="Unassembled WGS sequence"/>
</dbReference>
<reference evidence="1 2" key="1">
    <citation type="journal article" date="2020" name="Nature">
        <title>Six reference-quality genomes reveal evolution of bat adaptations.</title>
        <authorList>
            <person name="Jebb D."/>
            <person name="Huang Z."/>
            <person name="Pippel M."/>
            <person name="Hughes G.M."/>
            <person name="Lavrichenko K."/>
            <person name="Devanna P."/>
            <person name="Winkler S."/>
            <person name="Jermiin L.S."/>
            <person name="Skirmuntt E.C."/>
            <person name="Katzourakis A."/>
            <person name="Burkitt-Gray L."/>
            <person name="Ray D.A."/>
            <person name="Sullivan K.A.M."/>
            <person name="Roscito J.G."/>
            <person name="Kirilenko B.M."/>
            <person name="Davalos L.M."/>
            <person name="Corthals A.P."/>
            <person name="Power M.L."/>
            <person name="Jones G."/>
            <person name="Ransome R.D."/>
            <person name="Dechmann D.K.N."/>
            <person name="Locatelli A.G."/>
            <person name="Puechmaille S.J."/>
            <person name="Fedrigo O."/>
            <person name="Jarvis E.D."/>
            <person name="Hiller M."/>
            <person name="Vernes S.C."/>
            <person name="Myers E.W."/>
            <person name="Teeling E.C."/>
        </authorList>
    </citation>
    <scope>NUCLEOTIDE SEQUENCE [LARGE SCALE GENOMIC DNA]</scope>
    <source>
        <strain evidence="1">MMyoMyo1</strain>
        <tissue evidence="1">Flight muscle</tissue>
    </source>
</reference>
<sequence>MPTEAVRPAFSGRAQLCAHRTGRKAPVLSGMVSGLPWKPLRRTSPPSPAPHLRIKHWASTSSGWWHMGPDESGSILDAESGIRAAWGDMSRLPCFSLYCSLNGTARPPAAHLPQRWETGRLGSAVVVRNLSEMCLAGCSETRPLTVMCGLCSEQDTPLVG</sequence>
<evidence type="ECO:0000313" key="1">
    <source>
        <dbReference type="EMBL" id="KAF6310740.1"/>
    </source>
</evidence>
<gene>
    <name evidence="1" type="ORF">mMyoMyo1_008788</name>
</gene>
<keyword evidence="2" id="KW-1185">Reference proteome</keyword>
<dbReference type="EMBL" id="JABWUV010000013">
    <property type="protein sequence ID" value="KAF6310740.1"/>
    <property type="molecule type" value="Genomic_DNA"/>
</dbReference>